<dbReference type="GO" id="GO:0003724">
    <property type="term" value="F:RNA helicase activity"/>
    <property type="evidence" value="ECO:0007669"/>
    <property type="project" value="UniProtKB-EC"/>
</dbReference>
<dbReference type="InterPro" id="IPR011545">
    <property type="entry name" value="DEAD/DEAH_box_helicase_dom"/>
</dbReference>
<dbReference type="InterPro" id="IPR014014">
    <property type="entry name" value="RNA_helicase_DEAD_Q_motif"/>
</dbReference>
<evidence type="ECO:0000256" key="2">
    <source>
        <dbReference type="ARBA" id="ARBA00022741"/>
    </source>
</evidence>
<dbReference type="GO" id="GO:0016787">
    <property type="term" value="F:hydrolase activity"/>
    <property type="evidence" value="ECO:0007669"/>
    <property type="project" value="UniProtKB-KW"/>
</dbReference>
<proteinExistence type="evidence at transcript level"/>
<feature type="region of interest" description="Disordered" evidence="8">
    <location>
        <begin position="1"/>
        <end position="40"/>
    </location>
</feature>
<evidence type="ECO:0000259" key="10">
    <source>
        <dbReference type="PROSITE" id="PS51194"/>
    </source>
</evidence>
<feature type="short sequence motif" description="Q motif" evidence="6">
    <location>
        <begin position="104"/>
        <end position="132"/>
    </location>
</feature>
<dbReference type="GO" id="GO:0003676">
    <property type="term" value="F:nucleic acid binding"/>
    <property type="evidence" value="ECO:0007669"/>
    <property type="project" value="InterPro"/>
</dbReference>
<dbReference type="CDD" id="cd00268">
    <property type="entry name" value="DEADc"/>
    <property type="match status" value="1"/>
</dbReference>
<keyword evidence="4 7" id="KW-0347">Helicase</keyword>
<dbReference type="InterPro" id="IPR000629">
    <property type="entry name" value="RNA-helicase_DEAD-box_CS"/>
</dbReference>
<name>F1KXM8_ASCSU</name>
<dbReference type="InterPro" id="IPR027417">
    <property type="entry name" value="P-loop_NTPase"/>
</dbReference>
<keyword evidence="2 7" id="KW-0547">Nucleotide-binding</keyword>
<evidence type="ECO:0000256" key="1">
    <source>
        <dbReference type="ARBA" id="ARBA00012552"/>
    </source>
</evidence>
<dbReference type="GO" id="GO:0043186">
    <property type="term" value="C:P granule"/>
    <property type="evidence" value="ECO:0007669"/>
    <property type="project" value="UniProtKB-ARBA"/>
</dbReference>
<comment type="similarity">
    <text evidence="7">Belongs to the DEAD box helicase family.</text>
</comment>
<evidence type="ECO:0000256" key="5">
    <source>
        <dbReference type="ARBA" id="ARBA00022840"/>
    </source>
</evidence>
<dbReference type="GO" id="GO:0005829">
    <property type="term" value="C:cytosol"/>
    <property type="evidence" value="ECO:0007669"/>
    <property type="project" value="TreeGrafter"/>
</dbReference>
<dbReference type="Pfam" id="PF00271">
    <property type="entry name" value="Helicase_C"/>
    <property type="match status" value="1"/>
</dbReference>
<feature type="domain" description="Helicase ATP-binding" evidence="9">
    <location>
        <begin position="135"/>
        <end position="319"/>
    </location>
</feature>
<feature type="domain" description="DEAD-box RNA helicase Q" evidence="11">
    <location>
        <begin position="104"/>
        <end position="132"/>
    </location>
</feature>
<sequence length="548" mass="61320">MRNATDQFSSGESDDDSFSFRGGELELEEPRSKYERYKDASGRWVTSRSGDARPVKIGAKGPYVVAEKKKFDEEAHLKAGDYFEDLFNAEVTISGPGENVPVLRTFEEMRLAPSLMENLSRKKYERPLPVQQVAFSLISLGHDVIAHAPTGSGKTAAFLLPIINSIVGQKTSQSGHLNKTHPYCMIISPTKELAEQLYRDADGLVDGTNCKVVLTFGGMSRSEDIKNIHCGCDIVIGSVGRLCDFIVNKILKVDSLKFIVFDEADKLLESNLGFGDEIKRELLSHIPSLVEMQKLLFSATDIAQLENFAKEVLRCSPTKLIVGGLNAVSSFVDQYVLKVHQGDKHVLLLRLMRDQYGYLDNTTPKIKTIIFVNTKRRCSVVACFLSLQGFKAYPVHGNLTMALRRKGVDALLNDECHILVATDVLARGMDLKDVSHVINYDVPNVESWASYVHRVGRTGRLGNRGRATTFYSPETDSAMALILCEWLRMNKQSVPQFLEREAIAQAGMQEWHLKAIEKYESAMKESDRDEEFADYDDSSEDEFCSVND</sequence>
<dbReference type="EMBL" id="JI167608">
    <property type="protein sequence ID" value="ADY42632.1"/>
    <property type="molecule type" value="mRNA"/>
</dbReference>
<dbReference type="SMART" id="SM00487">
    <property type="entry name" value="DEXDc"/>
    <property type="match status" value="1"/>
</dbReference>
<dbReference type="PANTHER" id="PTHR47959:SF1">
    <property type="entry name" value="ATP-DEPENDENT RNA HELICASE DBPA"/>
    <property type="match status" value="1"/>
</dbReference>
<dbReference type="Gene3D" id="3.40.50.300">
    <property type="entry name" value="P-loop containing nucleotide triphosphate hydrolases"/>
    <property type="match status" value="2"/>
</dbReference>
<feature type="domain" description="Helicase C-terminal" evidence="10">
    <location>
        <begin position="358"/>
        <end position="502"/>
    </location>
</feature>
<accession>F1KXM8</accession>
<dbReference type="InterPro" id="IPR001650">
    <property type="entry name" value="Helicase_C-like"/>
</dbReference>
<dbReference type="CDD" id="cd18787">
    <property type="entry name" value="SF2_C_DEAD"/>
    <property type="match status" value="1"/>
</dbReference>
<keyword evidence="3 7" id="KW-0378">Hydrolase</keyword>
<dbReference type="InterPro" id="IPR014001">
    <property type="entry name" value="Helicase_ATP-bd"/>
</dbReference>
<feature type="compositionally biased region" description="Acidic residues" evidence="8">
    <location>
        <begin position="528"/>
        <end position="548"/>
    </location>
</feature>
<reference evidence="12" key="1">
    <citation type="journal article" date="2011" name="Genome Res.">
        <title>Deep small RNA sequencing from the nematode Ascaris reveals conservation, functional diversification, and novel developmental profiles.</title>
        <authorList>
            <person name="Wang J."/>
            <person name="Czech B."/>
            <person name="Crunk A."/>
            <person name="Wallace A."/>
            <person name="Mitreva M."/>
            <person name="Hannon G.J."/>
            <person name="Davis R.E."/>
        </authorList>
    </citation>
    <scope>NUCLEOTIDE SEQUENCE</scope>
</reference>
<protein>
    <recommendedName>
        <fullName evidence="1">RNA helicase</fullName>
        <ecNumber evidence="1">3.6.4.13</ecNumber>
    </recommendedName>
</protein>
<dbReference type="EC" id="3.6.4.13" evidence="1"/>
<dbReference type="PROSITE" id="PS00039">
    <property type="entry name" value="DEAD_ATP_HELICASE"/>
    <property type="match status" value="1"/>
</dbReference>
<evidence type="ECO:0000256" key="3">
    <source>
        <dbReference type="ARBA" id="ARBA00022801"/>
    </source>
</evidence>
<dbReference type="GO" id="GO:0005524">
    <property type="term" value="F:ATP binding"/>
    <property type="evidence" value="ECO:0007669"/>
    <property type="project" value="UniProtKB-KW"/>
</dbReference>
<dbReference type="SUPFAM" id="SSF52540">
    <property type="entry name" value="P-loop containing nucleoside triphosphate hydrolases"/>
    <property type="match status" value="1"/>
</dbReference>
<evidence type="ECO:0000259" key="11">
    <source>
        <dbReference type="PROSITE" id="PS51195"/>
    </source>
</evidence>
<evidence type="ECO:0000259" key="9">
    <source>
        <dbReference type="PROSITE" id="PS51192"/>
    </source>
</evidence>
<dbReference type="PANTHER" id="PTHR47959">
    <property type="entry name" value="ATP-DEPENDENT RNA HELICASE RHLE-RELATED"/>
    <property type="match status" value="1"/>
</dbReference>
<evidence type="ECO:0000313" key="12">
    <source>
        <dbReference type="EMBL" id="ADY42632.1"/>
    </source>
</evidence>
<dbReference type="PROSITE" id="PS51195">
    <property type="entry name" value="Q_MOTIF"/>
    <property type="match status" value="1"/>
</dbReference>
<dbReference type="InterPro" id="IPR044742">
    <property type="entry name" value="DEAD/DEAH_RhlB"/>
</dbReference>
<evidence type="ECO:0000256" key="4">
    <source>
        <dbReference type="ARBA" id="ARBA00022806"/>
    </source>
</evidence>
<dbReference type="AlphaFoldDB" id="F1KXM8"/>
<dbReference type="PROSITE" id="PS51194">
    <property type="entry name" value="HELICASE_CTER"/>
    <property type="match status" value="1"/>
</dbReference>
<dbReference type="InterPro" id="IPR050079">
    <property type="entry name" value="DEAD_box_RNA_helicase"/>
</dbReference>
<organism evidence="12">
    <name type="scientific">Ascaris suum</name>
    <name type="common">Pig roundworm</name>
    <name type="synonym">Ascaris lumbricoides</name>
    <dbReference type="NCBI Taxonomy" id="6253"/>
    <lineage>
        <taxon>Eukaryota</taxon>
        <taxon>Metazoa</taxon>
        <taxon>Ecdysozoa</taxon>
        <taxon>Nematoda</taxon>
        <taxon>Chromadorea</taxon>
        <taxon>Rhabditida</taxon>
        <taxon>Spirurina</taxon>
        <taxon>Ascaridomorpha</taxon>
        <taxon>Ascaridoidea</taxon>
        <taxon>Ascarididae</taxon>
        <taxon>Ascaris</taxon>
    </lineage>
</organism>
<feature type="compositionally biased region" description="Basic and acidic residues" evidence="8">
    <location>
        <begin position="28"/>
        <end position="40"/>
    </location>
</feature>
<dbReference type="SMART" id="SM00490">
    <property type="entry name" value="HELICc"/>
    <property type="match status" value="1"/>
</dbReference>
<evidence type="ECO:0000256" key="7">
    <source>
        <dbReference type="RuleBase" id="RU000492"/>
    </source>
</evidence>
<keyword evidence="5 7" id="KW-0067">ATP-binding</keyword>
<evidence type="ECO:0000256" key="6">
    <source>
        <dbReference type="PROSITE-ProRule" id="PRU00552"/>
    </source>
</evidence>
<evidence type="ECO:0000256" key="8">
    <source>
        <dbReference type="SAM" id="MobiDB-lite"/>
    </source>
</evidence>
<dbReference type="PROSITE" id="PS51192">
    <property type="entry name" value="HELICASE_ATP_BIND_1"/>
    <property type="match status" value="1"/>
</dbReference>
<feature type="region of interest" description="Disordered" evidence="8">
    <location>
        <begin position="525"/>
        <end position="548"/>
    </location>
</feature>
<dbReference type="Pfam" id="PF00270">
    <property type="entry name" value="DEAD"/>
    <property type="match status" value="1"/>
</dbReference>